<name>A0A2H9T658_9ZZZZ</name>
<sequence>MIVKLLWLGMVFVLYGCHLQPQSSTTLGETDPGPYGAWSLLNPEDVDKDIICGGLMIFKEPREESGELIYEADSFVTIFFEENRGHGCTDFVGIGGILYKEKERSWCLKYDDGTWENITLTSDNTLFVELGTKTLQYKRTTEDMLQKYMMGSCSRSLEKNTRKKE</sequence>
<comment type="caution">
    <text evidence="1">The sequence shown here is derived from an EMBL/GenBank/DDBJ whole genome shotgun (WGS) entry which is preliminary data.</text>
</comment>
<dbReference type="PROSITE" id="PS51257">
    <property type="entry name" value="PROKAR_LIPOPROTEIN"/>
    <property type="match status" value="1"/>
</dbReference>
<evidence type="ECO:0000313" key="1">
    <source>
        <dbReference type="EMBL" id="PJE78707.1"/>
    </source>
</evidence>
<dbReference type="AlphaFoldDB" id="A0A2H9T658"/>
<reference evidence="1" key="1">
    <citation type="journal article" date="2017" name="Appl. Environ. Microbiol.">
        <title>Molecular characterization of an Endozoicomonas-like organism causing infection in king scallop Pecten maximus L.</title>
        <authorList>
            <person name="Cano I."/>
            <person name="van Aerle R."/>
            <person name="Ross S."/>
            <person name="Verner-Jeffreys D.W."/>
            <person name="Paley R.K."/>
            <person name="Rimmer G."/>
            <person name="Ryder D."/>
            <person name="Hooper P."/>
            <person name="Stone D."/>
            <person name="Feist S.W."/>
        </authorList>
    </citation>
    <scope>NUCLEOTIDE SEQUENCE</scope>
</reference>
<gene>
    <name evidence="1" type="ORF">CI610_02342</name>
</gene>
<proteinExistence type="predicted"/>
<accession>A0A2H9T658</accession>
<dbReference type="EMBL" id="NSIT01000138">
    <property type="protein sequence ID" value="PJE78707.1"/>
    <property type="molecule type" value="Genomic_DNA"/>
</dbReference>
<organism evidence="1">
    <name type="scientific">invertebrate metagenome</name>
    <dbReference type="NCBI Taxonomy" id="1711999"/>
    <lineage>
        <taxon>unclassified sequences</taxon>
        <taxon>metagenomes</taxon>
        <taxon>organismal metagenomes</taxon>
    </lineage>
</organism>
<protein>
    <submittedName>
        <fullName evidence="1">Uncharacterized protein</fullName>
    </submittedName>
</protein>